<keyword evidence="2" id="KW-0732">Signal</keyword>
<dbReference type="EMBL" id="CP136862">
    <property type="protein sequence ID" value="WOJ90245.1"/>
    <property type="molecule type" value="Genomic_DNA"/>
</dbReference>
<protein>
    <submittedName>
        <fullName evidence="3">Invasion associated locus B family protein</fullName>
    </submittedName>
</protein>
<dbReference type="InterPro" id="IPR038696">
    <property type="entry name" value="IalB_sf"/>
</dbReference>
<organism evidence="3 4">
    <name type="scientific">Methylocapsa polymorpha</name>
    <dbReference type="NCBI Taxonomy" id="3080828"/>
    <lineage>
        <taxon>Bacteria</taxon>
        <taxon>Pseudomonadati</taxon>
        <taxon>Pseudomonadota</taxon>
        <taxon>Alphaproteobacteria</taxon>
        <taxon>Hyphomicrobiales</taxon>
        <taxon>Beijerinckiaceae</taxon>
        <taxon>Methylocapsa</taxon>
    </lineage>
</organism>
<evidence type="ECO:0000313" key="4">
    <source>
        <dbReference type="Proteomes" id="UP001626536"/>
    </source>
</evidence>
<dbReference type="RefSeq" id="WP_407339692.1">
    <property type="nucleotide sequence ID" value="NZ_CP136862.1"/>
</dbReference>
<dbReference type="Proteomes" id="UP001626536">
    <property type="component" value="Chromosome"/>
</dbReference>
<name>A0ABZ0HTV3_9HYPH</name>
<accession>A0ABZ0HTV3</accession>
<proteinExistence type="predicted"/>
<reference evidence="3 4" key="1">
    <citation type="submission" date="2023-10" db="EMBL/GenBank/DDBJ databases">
        <title>Novel methanotroph of the genus Methylocapsa from a subarctic wetland.</title>
        <authorList>
            <person name="Belova S.E."/>
            <person name="Oshkin I.Y."/>
            <person name="Miroshnikov K."/>
            <person name="Dedysh S.N."/>
        </authorList>
    </citation>
    <scope>NUCLEOTIDE SEQUENCE [LARGE SCALE GENOMIC DNA]</scope>
    <source>
        <strain evidence="3 4">RX1</strain>
    </source>
</reference>
<feature type="signal peptide" evidence="2">
    <location>
        <begin position="1"/>
        <end position="21"/>
    </location>
</feature>
<feature type="chain" id="PRO_5046763106" evidence="2">
    <location>
        <begin position="22"/>
        <end position="189"/>
    </location>
</feature>
<gene>
    <name evidence="3" type="ORF">RZS28_02785</name>
</gene>
<dbReference type="Gene3D" id="2.60.40.1880">
    <property type="entry name" value="Invasion associated locus B (IalB) protein"/>
    <property type="match status" value="1"/>
</dbReference>
<dbReference type="Pfam" id="PF06776">
    <property type="entry name" value="IalB"/>
    <property type="match status" value="1"/>
</dbReference>
<evidence type="ECO:0000256" key="1">
    <source>
        <dbReference type="SAM" id="MobiDB-lite"/>
    </source>
</evidence>
<keyword evidence="4" id="KW-1185">Reference proteome</keyword>
<sequence length="189" mass="20255">MRRIFIAAISIGLLSPLIGQAQTRAKGQKPAEAPKAQQAPDSTTETFDDWSMVCGVLPGGSSERFCEVDATLTVRGQPGPVAKIAFASPAKDQPTRIVALVPVNVSFHTGVRIDLDPGKPAVDLPFKSCVPAACIAEAELTKDQVQNFRSPLQTGQLNFEDAAGKPASLQFSYRGLDKALDAFFKRQDK</sequence>
<evidence type="ECO:0000313" key="3">
    <source>
        <dbReference type="EMBL" id="WOJ90245.1"/>
    </source>
</evidence>
<feature type="region of interest" description="Disordered" evidence="1">
    <location>
        <begin position="25"/>
        <end position="46"/>
    </location>
</feature>
<feature type="compositionally biased region" description="Low complexity" evidence="1">
    <location>
        <begin position="28"/>
        <end position="40"/>
    </location>
</feature>
<dbReference type="InterPro" id="IPR010642">
    <property type="entry name" value="Invasion_prot_B"/>
</dbReference>
<evidence type="ECO:0000256" key="2">
    <source>
        <dbReference type="SAM" id="SignalP"/>
    </source>
</evidence>